<dbReference type="KEGG" id="tsr:106554577"/>
<organism evidence="2 3">
    <name type="scientific">Thamnophis sirtalis</name>
    <dbReference type="NCBI Taxonomy" id="35019"/>
    <lineage>
        <taxon>Eukaryota</taxon>
        <taxon>Metazoa</taxon>
        <taxon>Chordata</taxon>
        <taxon>Craniata</taxon>
        <taxon>Vertebrata</taxon>
        <taxon>Euteleostomi</taxon>
        <taxon>Lepidosauria</taxon>
        <taxon>Squamata</taxon>
        <taxon>Bifurcata</taxon>
        <taxon>Unidentata</taxon>
        <taxon>Episquamata</taxon>
        <taxon>Toxicofera</taxon>
        <taxon>Serpentes</taxon>
        <taxon>Colubroidea</taxon>
        <taxon>Colubridae</taxon>
        <taxon>Natricinae</taxon>
        <taxon>Thamnophis</taxon>
    </lineage>
</organism>
<dbReference type="OrthoDB" id="1914839at2759"/>
<dbReference type="GeneID" id="106554577"/>
<dbReference type="PANTHER" id="PTHR23184">
    <property type="entry name" value="TETRATRICOPEPTIDE REPEAT PROTEIN 14"/>
    <property type="match status" value="1"/>
</dbReference>
<dbReference type="PROSITE" id="PS50126">
    <property type="entry name" value="S1"/>
    <property type="match status" value="1"/>
</dbReference>
<dbReference type="AlphaFoldDB" id="A0A6I9YWU3"/>
<proteinExistence type="predicted"/>
<dbReference type="Proteomes" id="UP000504617">
    <property type="component" value="Unplaced"/>
</dbReference>
<dbReference type="InterPro" id="IPR039190">
    <property type="entry name" value="TTC14"/>
</dbReference>
<dbReference type="InterPro" id="IPR012340">
    <property type="entry name" value="NA-bd_OB-fold"/>
</dbReference>
<accession>A0A6I9YWU3</accession>
<keyword evidence="2" id="KW-1185">Reference proteome</keyword>
<dbReference type="PANTHER" id="PTHR23184:SF9">
    <property type="entry name" value="TETRATRICOPEPTIDE REPEAT PROTEIN 14"/>
    <property type="match status" value="1"/>
</dbReference>
<dbReference type="SUPFAM" id="SSF50249">
    <property type="entry name" value="Nucleic acid-binding proteins"/>
    <property type="match status" value="1"/>
</dbReference>
<evidence type="ECO:0000259" key="1">
    <source>
        <dbReference type="PROSITE" id="PS50126"/>
    </source>
</evidence>
<dbReference type="Gene3D" id="2.40.50.140">
    <property type="entry name" value="Nucleic acid-binding proteins"/>
    <property type="match status" value="1"/>
</dbReference>
<evidence type="ECO:0000313" key="2">
    <source>
        <dbReference type="Proteomes" id="UP000504617"/>
    </source>
</evidence>
<name>A0A6I9YWU3_9SAUR</name>
<protein>
    <submittedName>
        <fullName evidence="3">Tetratricopeptide repeat protein 14-like</fullName>
    </submittedName>
</protein>
<reference evidence="3" key="1">
    <citation type="submission" date="2025-08" db="UniProtKB">
        <authorList>
            <consortium name="RefSeq"/>
        </authorList>
    </citation>
    <scope>IDENTIFICATION</scope>
    <source>
        <tissue evidence="3">Skeletal muscle</tissue>
    </source>
</reference>
<sequence>MEIPSAERRELFFRDIERGDIVIGRISSIREFGFFMVLFCLRSGVVREIADLEITALCPLRDVPSQSSHGDPLSYYQNGDLIQAAIKDIDRYHEKLSVSLHKSALSPSLANTKLGVISSEDLPVHYR</sequence>
<evidence type="ECO:0000313" key="3">
    <source>
        <dbReference type="RefSeq" id="XP_013928762.1"/>
    </source>
</evidence>
<dbReference type="RefSeq" id="XP_013928762.1">
    <property type="nucleotide sequence ID" value="XM_014073287.1"/>
</dbReference>
<dbReference type="InterPro" id="IPR003029">
    <property type="entry name" value="S1_domain"/>
</dbReference>
<feature type="domain" description="S1 motif" evidence="1">
    <location>
        <begin position="19"/>
        <end position="101"/>
    </location>
</feature>
<gene>
    <name evidence="3" type="primary">LOC106554577</name>
</gene>
<dbReference type="GO" id="GO:0003676">
    <property type="term" value="F:nucleic acid binding"/>
    <property type="evidence" value="ECO:0007669"/>
    <property type="project" value="InterPro"/>
</dbReference>